<sequence length="502" mass="54992">MNLKRLLYAALFWGAMVGGVQAGHPLVRKIGEMPVRTGSPKIPVVLVQFKDKLMSETDPKASYTARLSKPATIEEVESGSGTAFQYFADQSDGKFTPEFVVIGPVTLDEKAAYYGADGKTMKDEHVGEMITEAIQKAIGTGEVEDWAEFDSNSDGLVDALYVLYAGEGQHALPAQTDLVWPHTSSLSERGYTSPEVAGLKFNSYSCTNEMLNGQLDGIGTFCHEFSHQLGLPDFYRTDGVVVSEFAMGSWSLMDYGSYALDGRRPVGYRALEKAHMGWIDLQELDEATTVKSMPSTDWGGMAFKVVNSSPSAKGNEYLVLETIDDRGWNKSCLGKGLLVTYVCLPDPTVWENNTVNNVSSSAFRVKVIPADNARPLLVSGKNEAEYEASLIGDTYPWNGNDELTDTSIPATEMSFGLAGTLGKPITDIVYDEVSQTVSFDFMGGSEEHVITIIPSVPMDEKVGYTTSGVWYRMDGVQVEKPMRKGVYLYRGADGRMIKRLLK</sequence>
<dbReference type="OrthoDB" id="9813478at2"/>
<comment type="caution">
    <text evidence="2">The sequence shown here is derived from an EMBL/GenBank/DDBJ whole genome shotgun (WGS) entry which is preliminary data.</text>
</comment>
<dbReference type="PANTHER" id="PTHR41775">
    <property type="entry name" value="SECRETED PROTEIN-RELATED"/>
    <property type="match status" value="1"/>
</dbReference>
<dbReference type="Pfam" id="PF05547">
    <property type="entry name" value="Peptidase_M6"/>
    <property type="match status" value="1"/>
</dbReference>
<keyword evidence="2" id="KW-0378">Hydrolase</keyword>
<dbReference type="GO" id="GO:0008237">
    <property type="term" value="F:metallopeptidase activity"/>
    <property type="evidence" value="ECO:0007669"/>
    <property type="project" value="UniProtKB-KW"/>
</dbReference>
<keyword evidence="2" id="KW-0645">Protease</keyword>
<organism evidence="2 3">
    <name type="scientific">Paraprevotella xylaniphila YIT 11841</name>
    <dbReference type="NCBI Taxonomy" id="762982"/>
    <lineage>
        <taxon>Bacteria</taxon>
        <taxon>Pseudomonadati</taxon>
        <taxon>Bacteroidota</taxon>
        <taxon>Bacteroidia</taxon>
        <taxon>Bacteroidales</taxon>
        <taxon>Prevotellaceae</taxon>
        <taxon>Paraprevotella</taxon>
    </lineage>
</organism>
<keyword evidence="3" id="KW-1185">Reference proteome</keyword>
<protein>
    <submittedName>
        <fullName evidence="2">M6 family metalloprotease domain protein</fullName>
    </submittedName>
</protein>
<evidence type="ECO:0000313" key="2">
    <source>
        <dbReference type="EMBL" id="EGG54664.1"/>
    </source>
</evidence>
<dbReference type="GO" id="GO:0006508">
    <property type="term" value="P:proteolysis"/>
    <property type="evidence" value="ECO:0007669"/>
    <property type="project" value="UniProtKB-KW"/>
</dbReference>
<dbReference type="SUPFAM" id="SSF55486">
    <property type="entry name" value="Metalloproteases ('zincins'), catalytic domain"/>
    <property type="match status" value="1"/>
</dbReference>
<dbReference type="AlphaFoldDB" id="F3QTD9"/>
<dbReference type="STRING" id="762982.HMPREF9442_01456"/>
<dbReference type="PANTHER" id="PTHR41775:SF1">
    <property type="entry name" value="PEPTIDASE M6-LIKE DOMAIN-CONTAINING PROTEIN"/>
    <property type="match status" value="1"/>
</dbReference>
<dbReference type="eggNOG" id="COG4412">
    <property type="taxonomic scope" value="Bacteria"/>
</dbReference>
<accession>F3QTD9</accession>
<evidence type="ECO:0000313" key="3">
    <source>
        <dbReference type="Proteomes" id="UP000005546"/>
    </source>
</evidence>
<name>F3QTD9_9BACT</name>
<evidence type="ECO:0000259" key="1">
    <source>
        <dbReference type="Pfam" id="PF05547"/>
    </source>
</evidence>
<dbReference type="Proteomes" id="UP000005546">
    <property type="component" value="Unassembled WGS sequence"/>
</dbReference>
<reference evidence="2 3" key="1">
    <citation type="submission" date="2011-02" db="EMBL/GenBank/DDBJ databases">
        <authorList>
            <person name="Weinstock G."/>
            <person name="Sodergren E."/>
            <person name="Clifton S."/>
            <person name="Fulton L."/>
            <person name="Fulton B."/>
            <person name="Courtney L."/>
            <person name="Fronick C."/>
            <person name="Harrison M."/>
            <person name="Strong C."/>
            <person name="Farmer C."/>
            <person name="Delahaunty K."/>
            <person name="Markovic C."/>
            <person name="Hall O."/>
            <person name="Minx P."/>
            <person name="Tomlinson C."/>
            <person name="Mitreva M."/>
            <person name="Hou S."/>
            <person name="Chen J."/>
            <person name="Wollam A."/>
            <person name="Pepin K.H."/>
            <person name="Johnson M."/>
            <person name="Bhonagiri V."/>
            <person name="Zhang X."/>
            <person name="Suruliraj S."/>
            <person name="Warren W."/>
            <person name="Chinwalla A."/>
            <person name="Mardis E.R."/>
            <person name="Wilson R.K."/>
        </authorList>
    </citation>
    <scope>NUCLEOTIDE SEQUENCE [LARGE SCALE GENOMIC DNA]</scope>
    <source>
        <strain evidence="2 3">YIT 11841</strain>
    </source>
</reference>
<dbReference type="NCBIfam" id="TIGR03296">
    <property type="entry name" value="M6dom_TIGR03296"/>
    <property type="match status" value="1"/>
</dbReference>
<gene>
    <name evidence="2" type="ORF">HMPREF9442_01456</name>
</gene>
<proteinExistence type="predicted"/>
<dbReference type="EMBL" id="AFBR01000036">
    <property type="protein sequence ID" value="EGG54664.1"/>
    <property type="molecule type" value="Genomic_DNA"/>
</dbReference>
<keyword evidence="2" id="KW-0482">Metalloprotease</keyword>
<dbReference type="HOGENOM" id="CLU_016256_0_0_10"/>
<dbReference type="InterPro" id="IPR008757">
    <property type="entry name" value="Peptidase_M6-like_domain"/>
</dbReference>
<feature type="domain" description="Peptidase M6-like" evidence="1">
    <location>
        <begin position="83"/>
        <end position="270"/>
    </location>
</feature>
<dbReference type="RefSeq" id="WP_008626554.1">
    <property type="nucleotide sequence ID" value="NZ_GL883837.1"/>
</dbReference>